<sequence>MKWRTQITDLEAYVPGKTIDEVKKQFGLDSIVKLASNENPFGYSPKVDEVLKNFHASFTLYPDGYATRLREEMAAFLGVSEKQLIFANGTDELIQIVSRSLLEPGKNTVMAAPTFSQYRHNAVIEGAEVREVPLKGGRHDLDAMLEQIDENTAIVWICSPNNPTGTYTTEKELTAFLDRVPEEVLVFLDEAYGEYVVADDYYDSLQLFRKYSNLIVSRTFSKIYGLASFRVGYGIANEAVIRGLEPVRPPFNTNVLGQMAAMAAIKDQDFIRECREKNRRGLQQFYDFCGRAGLFYYPSQTNFILIDFKCDSDKVFQFLLRHGYIVRSGKPLGFPTSVRVTVGTEEQNNGVIQKMGAFLKELPSVLQ</sequence>
<reference evidence="9 10" key="1">
    <citation type="submission" date="2019-09" db="EMBL/GenBank/DDBJ databases">
        <title>Draft genome sequence of Bacillus sp. JC-7.</title>
        <authorList>
            <person name="Tanaka N."/>
            <person name="Shiwa Y."/>
            <person name="Fujita N."/>
            <person name="Tanasupawat S."/>
        </authorList>
    </citation>
    <scope>NUCLEOTIDE SEQUENCE [LARGE SCALE GENOMIC DNA]</scope>
    <source>
        <strain evidence="9 10">JC-7</strain>
    </source>
</reference>
<name>A0A5J4JLM7_9BACI</name>
<dbReference type="GO" id="GO:0000105">
    <property type="term" value="P:L-histidine biosynthetic process"/>
    <property type="evidence" value="ECO:0007669"/>
    <property type="project" value="UniProtKB-UniRule"/>
</dbReference>
<dbReference type="Pfam" id="PF00155">
    <property type="entry name" value="Aminotran_1_2"/>
    <property type="match status" value="1"/>
</dbReference>
<dbReference type="InterPro" id="IPR004839">
    <property type="entry name" value="Aminotransferase_I/II_large"/>
</dbReference>
<evidence type="ECO:0000256" key="2">
    <source>
        <dbReference type="ARBA" id="ARBA00011738"/>
    </source>
</evidence>
<keyword evidence="3 7" id="KW-0032">Aminotransferase</keyword>
<evidence type="ECO:0000256" key="7">
    <source>
        <dbReference type="HAMAP-Rule" id="MF_01023"/>
    </source>
</evidence>
<protein>
    <recommendedName>
        <fullName evidence="7">Histidinol-phosphate aminotransferase</fullName>
        <ecNumber evidence="7">2.6.1.9</ecNumber>
    </recommendedName>
    <alternativeName>
        <fullName evidence="7">Imidazole acetol-phosphate transaminase</fullName>
    </alternativeName>
</protein>
<keyword evidence="7" id="KW-0028">Amino-acid biosynthesis</keyword>
<dbReference type="RefSeq" id="WP_151681780.1">
    <property type="nucleotide sequence ID" value="NZ_BKZP01000004.1"/>
</dbReference>
<proteinExistence type="inferred from homology"/>
<dbReference type="PANTHER" id="PTHR43643:SF3">
    <property type="entry name" value="HISTIDINOL-PHOSPHATE AMINOTRANSFERASE"/>
    <property type="match status" value="1"/>
</dbReference>
<evidence type="ECO:0000313" key="9">
    <source>
        <dbReference type="EMBL" id="GER71605.1"/>
    </source>
</evidence>
<evidence type="ECO:0000256" key="4">
    <source>
        <dbReference type="ARBA" id="ARBA00022679"/>
    </source>
</evidence>
<dbReference type="Gene3D" id="3.90.1150.10">
    <property type="entry name" value="Aspartate Aminotransferase, domain 1"/>
    <property type="match status" value="1"/>
</dbReference>
<evidence type="ECO:0000256" key="1">
    <source>
        <dbReference type="ARBA" id="ARBA00001933"/>
    </source>
</evidence>
<dbReference type="InterPro" id="IPR015424">
    <property type="entry name" value="PyrdxlP-dep_Trfase"/>
</dbReference>
<dbReference type="PANTHER" id="PTHR43643">
    <property type="entry name" value="HISTIDINOL-PHOSPHATE AMINOTRANSFERASE 2"/>
    <property type="match status" value="1"/>
</dbReference>
<dbReference type="GO" id="GO:0030170">
    <property type="term" value="F:pyridoxal phosphate binding"/>
    <property type="evidence" value="ECO:0007669"/>
    <property type="project" value="InterPro"/>
</dbReference>
<evidence type="ECO:0000256" key="3">
    <source>
        <dbReference type="ARBA" id="ARBA00022576"/>
    </source>
</evidence>
<evidence type="ECO:0000313" key="10">
    <source>
        <dbReference type="Proteomes" id="UP000391919"/>
    </source>
</evidence>
<dbReference type="InterPro" id="IPR050106">
    <property type="entry name" value="HistidinolP_aminotransfase"/>
</dbReference>
<comment type="pathway">
    <text evidence="7">Amino-acid biosynthesis; L-histidine biosynthesis; L-histidine from 5-phospho-alpha-D-ribose 1-diphosphate: step 7/9.</text>
</comment>
<dbReference type="GO" id="GO:0004400">
    <property type="term" value="F:histidinol-phosphate transaminase activity"/>
    <property type="evidence" value="ECO:0007669"/>
    <property type="project" value="UniProtKB-UniRule"/>
</dbReference>
<comment type="similarity">
    <text evidence="7">Belongs to the class-II pyridoxal-phosphate-dependent aminotransferase family. Histidinol-phosphate aminotransferase subfamily.</text>
</comment>
<comment type="caution">
    <text evidence="9">The sequence shown here is derived from an EMBL/GenBank/DDBJ whole genome shotgun (WGS) entry which is preliminary data.</text>
</comment>
<accession>A0A5J4JLM7</accession>
<evidence type="ECO:0000259" key="8">
    <source>
        <dbReference type="Pfam" id="PF00155"/>
    </source>
</evidence>
<dbReference type="NCBIfam" id="TIGR01141">
    <property type="entry name" value="hisC"/>
    <property type="match status" value="1"/>
</dbReference>
<keyword evidence="10" id="KW-1185">Reference proteome</keyword>
<dbReference type="HAMAP" id="MF_01023">
    <property type="entry name" value="HisC_aminotrans_2"/>
    <property type="match status" value="1"/>
</dbReference>
<dbReference type="CDD" id="cd00609">
    <property type="entry name" value="AAT_like"/>
    <property type="match status" value="1"/>
</dbReference>
<dbReference type="EC" id="2.6.1.9" evidence="7"/>
<dbReference type="Gene3D" id="3.40.640.10">
    <property type="entry name" value="Type I PLP-dependent aspartate aminotransferase-like (Major domain)"/>
    <property type="match status" value="1"/>
</dbReference>
<dbReference type="InterPro" id="IPR005861">
    <property type="entry name" value="HisP_aminotrans"/>
</dbReference>
<feature type="domain" description="Aminotransferase class I/classII large" evidence="8">
    <location>
        <begin position="31"/>
        <end position="353"/>
    </location>
</feature>
<dbReference type="SUPFAM" id="SSF53383">
    <property type="entry name" value="PLP-dependent transferases"/>
    <property type="match status" value="1"/>
</dbReference>
<feature type="modified residue" description="N6-(pyridoxal phosphate)lysine" evidence="7">
    <location>
        <position position="222"/>
    </location>
</feature>
<keyword evidence="6 7" id="KW-0368">Histidine biosynthesis</keyword>
<dbReference type="InterPro" id="IPR015421">
    <property type="entry name" value="PyrdxlP-dep_Trfase_major"/>
</dbReference>
<dbReference type="AlphaFoldDB" id="A0A5J4JLM7"/>
<keyword evidence="4 7" id="KW-0808">Transferase</keyword>
<dbReference type="UniPathway" id="UPA00031">
    <property type="reaction ID" value="UER00012"/>
</dbReference>
<comment type="catalytic activity">
    <reaction evidence="7">
        <text>L-histidinol phosphate + 2-oxoglutarate = 3-(imidazol-4-yl)-2-oxopropyl phosphate + L-glutamate</text>
        <dbReference type="Rhea" id="RHEA:23744"/>
        <dbReference type="ChEBI" id="CHEBI:16810"/>
        <dbReference type="ChEBI" id="CHEBI:29985"/>
        <dbReference type="ChEBI" id="CHEBI:57766"/>
        <dbReference type="ChEBI" id="CHEBI:57980"/>
        <dbReference type="EC" id="2.6.1.9"/>
    </reaction>
</comment>
<gene>
    <name evidence="7 9" type="primary">hisC</name>
    <name evidence="9" type="ORF">BpJC7_29080</name>
</gene>
<keyword evidence="5 7" id="KW-0663">Pyridoxal phosphate</keyword>
<dbReference type="EMBL" id="BKZQ01000056">
    <property type="protein sequence ID" value="GER71605.1"/>
    <property type="molecule type" value="Genomic_DNA"/>
</dbReference>
<evidence type="ECO:0000256" key="5">
    <source>
        <dbReference type="ARBA" id="ARBA00022898"/>
    </source>
</evidence>
<dbReference type="InterPro" id="IPR015422">
    <property type="entry name" value="PyrdxlP-dep_Trfase_small"/>
</dbReference>
<organism evidence="9 10">
    <name type="scientific">Weizmannia acidilactici</name>
    <dbReference type="NCBI Taxonomy" id="2607726"/>
    <lineage>
        <taxon>Bacteria</taxon>
        <taxon>Bacillati</taxon>
        <taxon>Bacillota</taxon>
        <taxon>Bacilli</taxon>
        <taxon>Bacillales</taxon>
        <taxon>Bacillaceae</taxon>
        <taxon>Heyndrickxia</taxon>
    </lineage>
</organism>
<comment type="subunit">
    <text evidence="2 7">Homodimer.</text>
</comment>
<dbReference type="Proteomes" id="UP000391919">
    <property type="component" value="Unassembled WGS sequence"/>
</dbReference>
<evidence type="ECO:0000256" key="6">
    <source>
        <dbReference type="ARBA" id="ARBA00023102"/>
    </source>
</evidence>
<comment type="cofactor">
    <cofactor evidence="1 7">
        <name>pyridoxal 5'-phosphate</name>
        <dbReference type="ChEBI" id="CHEBI:597326"/>
    </cofactor>
</comment>